<evidence type="ECO:0000313" key="6">
    <source>
        <dbReference type="Proteomes" id="UP000027586"/>
    </source>
</evidence>
<keyword evidence="2" id="KW-0472">Membrane</keyword>
<dbReference type="OrthoDB" id="6499973at2759"/>
<dbReference type="InterPro" id="IPR050327">
    <property type="entry name" value="Proton-linked_MCT"/>
</dbReference>
<comment type="caution">
    <text evidence="4">The sequence shown here is derived from an EMBL/GenBank/DDBJ whole genome shotgun (WGS) entry which is preliminary data.</text>
</comment>
<protein>
    <recommendedName>
        <fullName evidence="3">Major facilitator superfamily (MFS) profile domain-containing protein</fullName>
    </recommendedName>
</protein>
<comment type="subcellular location">
    <subcellularLocation>
        <location evidence="1">Membrane</location>
        <topology evidence="1">Multi-pass membrane protein</topology>
    </subcellularLocation>
</comment>
<dbReference type="InterPro" id="IPR036259">
    <property type="entry name" value="MFS_trans_sf"/>
</dbReference>
<dbReference type="AlphaFoldDB" id="A0A068RH93"/>
<dbReference type="SUPFAM" id="SSF103473">
    <property type="entry name" value="MFS general substrate transporter"/>
    <property type="match status" value="1"/>
</dbReference>
<dbReference type="Proteomes" id="UP000027586">
    <property type="component" value="Unassembled WGS sequence"/>
</dbReference>
<gene>
    <name evidence="4" type="ORF">LCOR_00837.1</name>
    <name evidence="5" type="ORF">LCOR_12170.1</name>
</gene>
<accession>A0A068RH93</accession>
<dbReference type="Gene3D" id="1.20.1250.20">
    <property type="entry name" value="MFS general substrate transporter like domains"/>
    <property type="match status" value="1"/>
</dbReference>
<dbReference type="PROSITE" id="PS50850">
    <property type="entry name" value="MFS"/>
    <property type="match status" value="1"/>
</dbReference>
<dbReference type="EMBL" id="CBTN010000187">
    <property type="protein sequence ID" value="CDH61394.1"/>
    <property type="molecule type" value="Genomic_DNA"/>
</dbReference>
<dbReference type="EMBL" id="CBTN010000002">
    <property type="protein sequence ID" value="CDH49075.1"/>
    <property type="molecule type" value="Genomic_DNA"/>
</dbReference>
<evidence type="ECO:0000256" key="1">
    <source>
        <dbReference type="ARBA" id="ARBA00004141"/>
    </source>
</evidence>
<evidence type="ECO:0000313" key="5">
    <source>
        <dbReference type="EMBL" id="CDH61394.1"/>
    </source>
</evidence>
<evidence type="ECO:0000259" key="3">
    <source>
        <dbReference type="PROSITE" id="PS50850"/>
    </source>
</evidence>
<name>A0A068RH93_9FUNG</name>
<dbReference type="PANTHER" id="PTHR11360:SF284">
    <property type="entry name" value="EG:103B4.3 PROTEIN-RELATED"/>
    <property type="match status" value="1"/>
</dbReference>
<evidence type="ECO:0000256" key="2">
    <source>
        <dbReference type="SAM" id="Phobius"/>
    </source>
</evidence>
<keyword evidence="2" id="KW-0812">Transmembrane</keyword>
<evidence type="ECO:0000313" key="4">
    <source>
        <dbReference type="EMBL" id="CDH49075.1"/>
    </source>
</evidence>
<feature type="domain" description="Major facilitator superfamily (MFS) profile" evidence="3">
    <location>
        <begin position="1"/>
        <end position="117"/>
    </location>
</feature>
<dbReference type="PANTHER" id="PTHR11360">
    <property type="entry name" value="MONOCARBOXYLATE TRANSPORTER"/>
    <property type="match status" value="1"/>
</dbReference>
<sequence>MGLAAQFLLEAFGTKVVAVIAGALTTLGMFLASISTKIYQLYLSQGVCFGSGVSIMYITIINCTLPYFERRRGLAMGILASATGAGGLLISQLVTVINSSLGPQWYYMSGDSASTMK</sequence>
<dbReference type="STRING" id="1263082.A0A068RH93"/>
<reference evidence="4 6" key="1">
    <citation type="submission" date="2013-08" db="EMBL/GenBank/DDBJ databases">
        <title>Gene expansion shapes genome architecture in the human pathogen Lichtheimia corymbifera: an evolutionary genomics analysis in the ancient terrestrial Mucorales (Mucoromycotina).</title>
        <authorList>
            <person name="Schwartze V.U."/>
            <person name="Winter S."/>
            <person name="Shelest E."/>
            <person name="Marcet-Houben M."/>
            <person name="Horn F."/>
            <person name="Wehner S."/>
            <person name="Hoffmann K."/>
            <person name="Riege K."/>
            <person name="Sammeth M."/>
            <person name="Nowrousian M."/>
            <person name="Valiante V."/>
            <person name="Linde J."/>
            <person name="Jacobsen I.D."/>
            <person name="Marz M."/>
            <person name="Brakhage A.A."/>
            <person name="Gabaldon T."/>
            <person name="Bocker S."/>
            <person name="Voigt K."/>
        </authorList>
    </citation>
    <scope>NUCLEOTIDE SEQUENCE [LARGE SCALE GENOMIC DNA]</scope>
    <source>
        <strain evidence="4">FSU 9682</strain>
        <strain evidence="6">JMRC:FSU:9682</strain>
    </source>
</reference>
<feature type="transmembrane region" description="Helical" evidence="2">
    <location>
        <begin position="46"/>
        <end position="68"/>
    </location>
</feature>
<dbReference type="GO" id="GO:0022857">
    <property type="term" value="F:transmembrane transporter activity"/>
    <property type="evidence" value="ECO:0007669"/>
    <property type="project" value="InterPro"/>
</dbReference>
<organism evidence="4 6">
    <name type="scientific">Lichtheimia corymbifera JMRC:FSU:9682</name>
    <dbReference type="NCBI Taxonomy" id="1263082"/>
    <lineage>
        <taxon>Eukaryota</taxon>
        <taxon>Fungi</taxon>
        <taxon>Fungi incertae sedis</taxon>
        <taxon>Mucoromycota</taxon>
        <taxon>Mucoromycotina</taxon>
        <taxon>Mucoromycetes</taxon>
        <taxon>Mucorales</taxon>
        <taxon>Lichtheimiaceae</taxon>
        <taxon>Lichtheimia</taxon>
    </lineage>
</organism>
<proteinExistence type="predicted"/>
<dbReference type="InterPro" id="IPR020846">
    <property type="entry name" value="MFS_dom"/>
</dbReference>
<dbReference type="GO" id="GO:0016020">
    <property type="term" value="C:membrane"/>
    <property type="evidence" value="ECO:0007669"/>
    <property type="project" value="UniProtKB-SubCell"/>
</dbReference>
<feature type="transmembrane region" description="Helical" evidence="2">
    <location>
        <begin position="74"/>
        <end position="97"/>
    </location>
</feature>
<dbReference type="VEuPathDB" id="FungiDB:LCOR_12170.1"/>
<keyword evidence="2" id="KW-1133">Transmembrane helix</keyword>
<feature type="transmembrane region" description="Helical" evidence="2">
    <location>
        <begin position="12"/>
        <end position="34"/>
    </location>
</feature>
<dbReference type="VEuPathDB" id="FungiDB:LCOR_00837.1"/>
<keyword evidence="6" id="KW-1185">Reference proteome</keyword>